<dbReference type="Pfam" id="PF18249">
    <property type="entry name" value="Ca_bind_SSO6904"/>
    <property type="match status" value="1"/>
</dbReference>
<accession>F4G072</accession>
<dbReference type="RefSeq" id="WP_013737069.1">
    <property type="nucleotide sequence ID" value="NC_015435.1"/>
</dbReference>
<protein>
    <recommendedName>
        <fullName evidence="1">Calcium binding protein SSO6904 domain-containing protein</fullName>
    </recommendedName>
</protein>
<dbReference type="InterPro" id="IPR040534">
    <property type="entry name" value="Ca_bind_SSO6904"/>
</dbReference>
<evidence type="ECO:0000259" key="1">
    <source>
        <dbReference type="Pfam" id="PF18249"/>
    </source>
</evidence>
<dbReference type="Proteomes" id="UP000007812">
    <property type="component" value="Chromosome"/>
</dbReference>
<sequence length="91" mass="10583">MSVLDQEEFVELRKLKSKVNLKEVEQILSELEMEVRKSNNPRTSLIFIYANHMDSVRKSKELYSLIGTIVEKYSPKIGIENVRELILNSLS</sequence>
<evidence type="ECO:0000313" key="3">
    <source>
        <dbReference type="Proteomes" id="UP000007812"/>
    </source>
</evidence>
<dbReference type="OrthoDB" id="34184at2157"/>
<dbReference type="KEGG" id="mcn:Mcup_0464"/>
<dbReference type="eggNOG" id="arCOG07215">
    <property type="taxonomic scope" value="Archaea"/>
</dbReference>
<dbReference type="EMBL" id="CP002656">
    <property type="protein sequence ID" value="AEB94571.1"/>
    <property type="molecule type" value="Genomic_DNA"/>
</dbReference>
<organism evidence="2 3">
    <name type="scientific">Metallosphaera cuprina (strain Ar-4)</name>
    <dbReference type="NCBI Taxonomy" id="1006006"/>
    <lineage>
        <taxon>Archaea</taxon>
        <taxon>Thermoproteota</taxon>
        <taxon>Thermoprotei</taxon>
        <taxon>Sulfolobales</taxon>
        <taxon>Sulfolobaceae</taxon>
        <taxon>Metallosphaera</taxon>
    </lineage>
</organism>
<dbReference type="AlphaFoldDB" id="F4G072"/>
<feature type="domain" description="Calcium binding protein SSO6904" evidence="1">
    <location>
        <begin position="1"/>
        <end position="90"/>
    </location>
</feature>
<evidence type="ECO:0000313" key="2">
    <source>
        <dbReference type="EMBL" id="AEB94571.1"/>
    </source>
</evidence>
<dbReference type="Gene3D" id="1.20.120.970">
    <property type="match status" value="1"/>
</dbReference>
<dbReference type="HOGENOM" id="CLU_184956_0_0_2"/>
<keyword evidence="3" id="KW-1185">Reference proteome</keyword>
<proteinExistence type="predicted"/>
<gene>
    <name evidence="2" type="ordered locus">Mcup_0464</name>
</gene>
<name>F4G072_METCR</name>
<dbReference type="PATRIC" id="fig|1006006.8.peg.465"/>
<reference evidence="2 3" key="1">
    <citation type="journal article" date="2011" name="J. Bacteriol.">
        <title>Complete genome sequence of Metallosphaera cuprina, a metal sulfide-oxidizing archaeon from a hot spring.</title>
        <authorList>
            <person name="Liu L.J."/>
            <person name="You X.Y."/>
            <person name="Zheng H."/>
            <person name="Wang S."/>
            <person name="Jiang C.Y."/>
            <person name="Liu S.J."/>
        </authorList>
    </citation>
    <scope>NUCLEOTIDE SEQUENCE [LARGE SCALE GENOMIC DNA]</scope>
    <source>
        <strain evidence="2 3">Ar-4</strain>
    </source>
</reference>
<dbReference type="STRING" id="1006006.Mcup_0464"/>
<dbReference type="GeneID" id="10492657"/>